<accession>A0A1X7SNS2</accession>
<proteinExistence type="predicted"/>
<dbReference type="AlphaFoldDB" id="A0A1X7SNS2"/>
<dbReference type="eggNOG" id="KOG4291">
    <property type="taxonomic scope" value="Eukaryota"/>
</dbReference>
<name>A0A1X7SNS2_AMPQE</name>
<evidence type="ECO:0000313" key="1">
    <source>
        <dbReference type="EnsemblMetazoa" id="Aqu2.1.03750_001"/>
    </source>
</evidence>
<protein>
    <recommendedName>
        <fullName evidence="2">IPT/TIG domain-containing protein</fullName>
    </recommendedName>
</protein>
<evidence type="ECO:0008006" key="2">
    <source>
        <dbReference type="Google" id="ProtNLM"/>
    </source>
</evidence>
<dbReference type="EnsemblMetazoa" id="Aqu2.1.03750_001">
    <property type="protein sequence ID" value="Aqu2.1.03750_001"/>
    <property type="gene ID" value="Aqu2.1.03750"/>
</dbReference>
<organism evidence="1">
    <name type="scientific">Amphimedon queenslandica</name>
    <name type="common">Sponge</name>
    <dbReference type="NCBI Taxonomy" id="400682"/>
    <lineage>
        <taxon>Eukaryota</taxon>
        <taxon>Metazoa</taxon>
        <taxon>Porifera</taxon>
        <taxon>Demospongiae</taxon>
        <taxon>Heteroscleromorpha</taxon>
        <taxon>Haplosclerida</taxon>
        <taxon>Niphatidae</taxon>
        <taxon>Amphimedon</taxon>
    </lineage>
</organism>
<dbReference type="InterPro" id="IPR014756">
    <property type="entry name" value="Ig_E-set"/>
</dbReference>
<dbReference type="Gene3D" id="2.60.40.10">
    <property type="entry name" value="Immunoglobulins"/>
    <property type="match status" value="1"/>
</dbReference>
<dbReference type="OrthoDB" id="532981at2759"/>
<dbReference type="InterPro" id="IPR013783">
    <property type="entry name" value="Ig-like_fold"/>
</dbReference>
<dbReference type="InParanoid" id="A0A1X7SNS2"/>
<sequence>MHKIESFPVYASRTIGKVFGGEQVFITGPDFKSDDTINCIFGDIVTEGYYISGEKCLCISPEQYNDGLVDLIINITRIAWRTTVLTGDTKYRYIVPSMSDTMEDIQTASSQTVFKTGEKVNITWTPNHLTEDILSGESRVDITMRLYNPNTDTWETDIPLRTSVPNTGIAEITIPDYEVLDQTSLRLALIKVSLSTVNTNRQKLPSSALEKISRFKLTFIIKIVVTDIFKRVACGIWQKTDGGVNNNRLPPCPCNLAQMNSDLDRYTKERPYQFYESKNFFRKTKAASCYRQSNVG</sequence>
<dbReference type="SUPFAM" id="SSF81296">
    <property type="entry name" value="E set domains"/>
    <property type="match status" value="1"/>
</dbReference>
<reference evidence="1" key="1">
    <citation type="submission" date="2017-05" db="UniProtKB">
        <authorList>
            <consortium name="EnsemblMetazoa"/>
        </authorList>
    </citation>
    <scope>IDENTIFICATION</scope>
</reference>